<dbReference type="EMBL" id="BMDI01000001">
    <property type="protein sequence ID" value="GGI17079.1"/>
    <property type="molecule type" value="Genomic_DNA"/>
</dbReference>
<evidence type="ECO:0000313" key="4">
    <source>
        <dbReference type="Proteomes" id="UP000642180"/>
    </source>
</evidence>
<protein>
    <submittedName>
        <fullName evidence="3">Alpha/beta hydrolase</fullName>
    </submittedName>
</protein>
<comment type="caution">
    <text evidence="3">The sequence shown here is derived from an EMBL/GenBank/DDBJ whole genome shotgun (WGS) entry which is preliminary data.</text>
</comment>
<feature type="domain" description="AB hydrolase-1" evidence="2">
    <location>
        <begin position="81"/>
        <end position="218"/>
    </location>
</feature>
<evidence type="ECO:0000256" key="1">
    <source>
        <dbReference type="SAM" id="SignalP"/>
    </source>
</evidence>
<keyword evidence="4" id="KW-1185">Reference proteome</keyword>
<dbReference type="InterPro" id="IPR000073">
    <property type="entry name" value="AB_hydrolase_1"/>
</dbReference>
<evidence type="ECO:0000259" key="2">
    <source>
        <dbReference type="Pfam" id="PF00561"/>
    </source>
</evidence>
<dbReference type="GO" id="GO:0047372">
    <property type="term" value="F:monoacylglycerol lipase activity"/>
    <property type="evidence" value="ECO:0007669"/>
    <property type="project" value="TreeGrafter"/>
</dbReference>
<dbReference type="SUPFAM" id="SSF53474">
    <property type="entry name" value="alpha/beta-Hydrolases"/>
    <property type="match status" value="1"/>
</dbReference>
<dbReference type="InterPro" id="IPR050266">
    <property type="entry name" value="AB_hydrolase_sf"/>
</dbReference>
<dbReference type="InterPro" id="IPR029058">
    <property type="entry name" value="AB_hydrolase_fold"/>
</dbReference>
<gene>
    <name evidence="3" type="ORF">GCM10008066_07170</name>
</gene>
<feature type="chain" id="PRO_5035242036" evidence="1">
    <location>
        <begin position="29"/>
        <end position="357"/>
    </location>
</feature>
<dbReference type="PANTHER" id="PTHR43798">
    <property type="entry name" value="MONOACYLGLYCEROL LIPASE"/>
    <property type="match status" value="1"/>
</dbReference>
<dbReference type="RefSeq" id="WP_188379905.1">
    <property type="nucleotide sequence ID" value="NZ_BMDI01000001.1"/>
</dbReference>
<dbReference type="Pfam" id="PF00561">
    <property type="entry name" value="Abhydrolase_1"/>
    <property type="match status" value="1"/>
</dbReference>
<proteinExistence type="predicted"/>
<dbReference type="PANTHER" id="PTHR43798:SF33">
    <property type="entry name" value="HYDROLASE, PUTATIVE (AFU_ORTHOLOGUE AFUA_2G14860)-RELATED"/>
    <property type="match status" value="1"/>
</dbReference>
<feature type="signal peptide" evidence="1">
    <location>
        <begin position="1"/>
        <end position="28"/>
    </location>
</feature>
<dbReference type="GO" id="GO:0016020">
    <property type="term" value="C:membrane"/>
    <property type="evidence" value="ECO:0007669"/>
    <property type="project" value="TreeGrafter"/>
</dbReference>
<dbReference type="GO" id="GO:0046464">
    <property type="term" value="P:acylglycerol catabolic process"/>
    <property type="evidence" value="ECO:0007669"/>
    <property type="project" value="TreeGrafter"/>
</dbReference>
<dbReference type="AlphaFoldDB" id="A0A8J3AQW7"/>
<reference evidence="4" key="1">
    <citation type="journal article" date="2019" name="Int. J. Syst. Evol. Microbiol.">
        <title>The Global Catalogue of Microorganisms (GCM) 10K type strain sequencing project: providing services to taxonomists for standard genome sequencing and annotation.</title>
        <authorList>
            <consortium name="The Broad Institute Genomics Platform"/>
            <consortium name="The Broad Institute Genome Sequencing Center for Infectious Disease"/>
            <person name="Wu L."/>
            <person name="Ma J."/>
        </authorList>
    </citation>
    <scope>NUCLEOTIDE SEQUENCE [LARGE SCALE GENOMIC DNA]</scope>
    <source>
        <strain evidence="4">CCM 2767</strain>
    </source>
</reference>
<keyword evidence="3" id="KW-0378">Hydrolase</keyword>
<sequence length="357" mass="39614">MVLISSCLSARYLFVATLVLGWPFIASAQMTPASPAYGAELEGFTYPFEVKTYAFTSQGRALQMRYMDISPTQPDQANGRTVVLMHGKNFCAATWEGTITALTGAGYRVIAPDQIGFCKSSKPDHYQYSFHQLAANTNALLQSLGIQRVTVMGHSMGGMLATRYALQYPQQTEQLVMVNPIGLEDWKTKGVPYLTPDQWYENELKTNAQGIRNYQQSTYYVGQWRPEFDRWVNMQAGMYAGPGREIVAWNSALTYEMVYTQPVVYEFPTLTVPTLLLIGTKDNTAIGKNFAPPAMRGYLGNYAALGKAAAAAIPNAKLIEFEYLGHSPQIQEADRFHAALLNGLVLTQPKQGQPLTR</sequence>
<name>A0A8J3AQW7_9BURK</name>
<keyword evidence="1" id="KW-0732">Signal</keyword>
<dbReference type="Gene3D" id="3.40.50.1820">
    <property type="entry name" value="alpha/beta hydrolase"/>
    <property type="match status" value="1"/>
</dbReference>
<accession>A0A8J3AQW7</accession>
<dbReference type="Proteomes" id="UP000642180">
    <property type="component" value="Unassembled WGS sequence"/>
</dbReference>
<dbReference type="PRINTS" id="PR00111">
    <property type="entry name" value="ABHYDROLASE"/>
</dbReference>
<organism evidence="3 4">
    <name type="scientific">Oxalicibacterium faecigallinarum</name>
    <dbReference type="NCBI Taxonomy" id="573741"/>
    <lineage>
        <taxon>Bacteria</taxon>
        <taxon>Pseudomonadati</taxon>
        <taxon>Pseudomonadota</taxon>
        <taxon>Betaproteobacteria</taxon>
        <taxon>Burkholderiales</taxon>
        <taxon>Oxalobacteraceae</taxon>
        <taxon>Oxalicibacterium</taxon>
    </lineage>
</organism>
<evidence type="ECO:0000313" key="3">
    <source>
        <dbReference type="EMBL" id="GGI17079.1"/>
    </source>
</evidence>